<protein>
    <submittedName>
        <fullName evidence="1">Uncharacterized protein</fullName>
    </submittedName>
</protein>
<reference evidence="2" key="1">
    <citation type="journal article" date="2024" name="Algal Res.">
        <title>Biochemical, toxicological and genomic investigation of a high-biomass producing Limnothrix strain isolated from Italian shallow drinking water reservoir.</title>
        <authorList>
            <person name="Simonazzi M."/>
            <person name="Shishido T.K."/>
            <person name="Delbaje E."/>
            <person name="Wahlsten M."/>
            <person name="Fewer D.P."/>
            <person name="Sivonen K."/>
            <person name="Pezzolesi L."/>
            <person name="Pistocchi R."/>
        </authorList>
    </citation>
    <scope>NUCLEOTIDE SEQUENCE [LARGE SCALE GENOMIC DNA]</scope>
    <source>
        <strain evidence="2">LRLZ20PSL1</strain>
    </source>
</reference>
<dbReference type="EMBL" id="JAZAQF010000086">
    <property type="protein sequence ID" value="MFG3819119.1"/>
    <property type="molecule type" value="Genomic_DNA"/>
</dbReference>
<name>A0ABW7CD99_9CYAN</name>
<sequence>MPSAQYKTIADVLAEFPMTYQETSFLEHHALAINPSFVDRLQLVLTEGMVFNSEYAICENIISPILTEVWRSYVGELLTWSHQPLRYNDELSGTPDYVVAKRSPRGKVLFEQPYLILIEAKRDDFEAGWGQCLAELWAAQQLNQEGDRPLFGIVSNGKLWEFGRLWGETFTKHPTGYTLDRLSELMGAIDWIFATSAH</sequence>
<organism evidence="1 2">
    <name type="scientific">Limnothrix redekei LRLZ20PSL1</name>
    <dbReference type="NCBI Taxonomy" id="3112953"/>
    <lineage>
        <taxon>Bacteria</taxon>
        <taxon>Bacillati</taxon>
        <taxon>Cyanobacteriota</taxon>
        <taxon>Cyanophyceae</taxon>
        <taxon>Pseudanabaenales</taxon>
        <taxon>Pseudanabaenaceae</taxon>
        <taxon>Limnothrix</taxon>
    </lineage>
</organism>
<comment type="caution">
    <text evidence="1">The sequence shown here is derived from an EMBL/GenBank/DDBJ whole genome shotgun (WGS) entry which is preliminary data.</text>
</comment>
<proteinExistence type="predicted"/>
<dbReference type="RefSeq" id="WP_393014826.1">
    <property type="nucleotide sequence ID" value="NZ_JAZAQF010000086.1"/>
</dbReference>
<keyword evidence="2" id="KW-1185">Reference proteome</keyword>
<accession>A0ABW7CD99</accession>
<evidence type="ECO:0000313" key="2">
    <source>
        <dbReference type="Proteomes" id="UP001604335"/>
    </source>
</evidence>
<dbReference type="Proteomes" id="UP001604335">
    <property type="component" value="Unassembled WGS sequence"/>
</dbReference>
<evidence type="ECO:0000313" key="1">
    <source>
        <dbReference type="EMBL" id="MFG3819119.1"/>
    </source>
</evidence>
<gene>
    <name evidence="1" type="ORF">VPK24_15860</name>
</gene>